<proteinExistence type="predicted"/>
<evidence type="ECO:0000256" key="1">
    <source>
        <dbReference type="SAM" id="MobiDB-lite"/>
    </source>
</evidence>
<dbReference type="RefSeq" id="WP_382406381.1">
    <property type="nucleotide sequence ID" value="NZ_JBHSGU010000002.1"/>
</dbReference>
<dbReference type="EMBL" id="JBHSGU010000002">
    <property type="protein sequence ID" value="MFC4699642.1"/>
    <property type="molecule type" value="Genomic_DNA"/>
</dbReference>
<keyword evidence="3" id="KW-1185">Reference proteome</keyword>
<protein>
    <submittedName>
        <fullName evidence="2">YeaC family protein</fullName>
    </submittedName>
</protein>
<feature type="region of interest" description="Disordered" evidence="1">
    <location>
        <begin position="72"/>
        <end position="97"/>
    </location>
</feature>
<dbReference type="InterPro" id="IPR009749">
    <property type="entry name" value="DUF1315"/>
</dbReference>
<reference evidence="3" key="1">
    <citation type="journal article" date="2019" name="Int. J. Syst. Evol. Microbiol.">
        <title>The Global Catalogue of Microorganisms (GCM) 10K type strain sequencing project: providing services to taxonomists for standard genome sequencing and annotation.</title>
        <authorList>
            <consortium name="The Broad Institute Genomics Platform"/>
            <consortium name="The Broad Institute Genome Sequencing Center for Infectious Disease"/>
            <person name="Wu L."/>
            <person name="Ma J."/>
        </authorList>
    </citation>
    <scope>NUCLEOTIDE SEQUENCE [LARGE SCALE GENOMIC DNA]</scope>
    <source>
        <strain evidence="3">KACC 12507</strain>
    </source>
</reference>
<organism evidence="2 3">
    <name type="scientific">Glaciecola siphonariae</name>
    <dbReference type="NCBI Taxonomy" id="521012"/>
    <lineage>
        <taxon>Bacteria</taxon>
        <taxon>Pseudomonadati</taxon>
        <taxon>Pseudomonadota</taxon>
        <taxon>Gammaproteobacteria</taxon>
        <taxon>Alteromonadales</taxon>
        <taxon>Alteromonadaceae</taxon>
        <taxon>Glaciecola</taxon>
    </lineage>
</organism>
<comment type="caution">
    <text evidence="2">The sequence shown here is derived from an EMBL/GenBank/DDBJ whole genome shotgun (WGS) entry which is preliminary data.</text>
</comment>
<evidence type="ECO:0000313" key="2">
    <source>
        <dbReference type="EMBL" id="MFC4699642.1"/>
    </source>
</evidence>
<evidence type="ECO:0000313" key="3">
    <source>
        <dbReference type="Proteomes" id="UP001595897"/>
    </source>
</evidence>
<sequence length="97" mass="10914">MQVEQLVAAMTPQVFNNLRQAVETGKWPDGKALSDEQKENAMQAVLLYQAKVQQSGEHMTIGKDGEVVQKSRQELQQELKQASSNETPIARFKQDDI</sequence>
<dbReference type="Proteomes" id="UP001595897">
    <property type="component" value="Unassembled WGS sequence"/>
</dbReference>
<feature type="compositionally biased region" description="Polar residues" evidence="1">
    <location>
        <begin position="78"/>
        <end position="87"/>
    </location>
</feature>
<accession>A0ABV9LT07</accession>
<dbReference type="Pfam" id="PF07023">
    <property type="entry name" value="DUF1315"/>
    <property type="match status" value="1"/>
</dbReference>
<name>A0ABV9LT07_9ALTE</name>
<gene>
    <name evidence="2" type="ORF">ACFO4O_05665</name>
</gene>